<organism evidence="1 2">
    <name type="scientific">Aquimarina algiphila</name>
    <dbReference type="NCBI Taxonomy" id="2047982"/>
    <lineage>
        <taxon>Bacteria</taxon>
        <taxon>Pseudomonadati</taxon>
        <taxon>Bacteroidota</taxon>
        <taxon>Flavobacteriia</taxon>
        <taxon>Flavobacteriales</taxon>
        <taxon>Flavobacteriaceae</taxon>
        <taxon>Aquimarina</taxon>
    </lineage>
</organism>
<accession>A0A554VE46</accession>
<dbReference type="AlphaFoldDB" id="A0A554VE46"/>
<dbReference type="EMBL" id="VLNR01000064">
    <property type="protein sequence ID" value="TSE05254.1"/>
    <property type="molecule type" value="Genomic_DNA"/>
</dbReference>
<name>A0A554VE46_9FLAO</name>
<protein>
    <submittedName>
        <fullName evidence="1">Uncharacterized protein</fullName>
    </submittedName>
</protein>
<comment type="caution">
    <text evidence="1">The sequence shown here is derived from an EMBL/GenBank/DDBJ whole genome shotgun (WGS) entry which is preliminary data.</text>
</comment>
<reference evidence="1 2" key="1">
    <citation type="submission" date="2019-07" db="EMBL/GenBank/DDBJ databases">
        <title>The draft genome sequence of Aquimarina algiphila M91.</title>
        <authorList>
            <person name="Meng X."/>
        </authorList>
    </citation>
    <scope>NUCLEOTIDE SEQUENCE [LARGE SCALE GENOMIC DNA]</scope>
    <source>
        <strain evidence="1 2">M91</strain>
    </source>
</reference>
<dbReference type="Proteomes" id="UP000318833">
    <property type="component" value="Unassembled WGS sequence"/>
</dbReference>
<dbReference type="RefSeq" id="WP_143918180.1">
    <property type="nucleotide sequence ID" value="NZ_CANMIK010000072.1"/>
</dbReference>
<gene>
    <name evidence="1" type="ORF">FOF46_23615</name>
</gene>
<evidence type="ECO:0000313" key="1">
    <source>
        <dbReference type="EMBL" id="TSE05254.1"/>
    </source>
</evidence>
<keyword evidence="2" id="KW-1185">Reference proteome</keyword>
<sequence>MLDCSELCGKIVAEQVIDCNSIIVKGIEQAVLLINRCDIDNYSVVKSDTEHKATAINLKPGTTGYLIKGLNGKSLFNASHSINVNDDAPDDWNHTVALRGWNLTEANLVYIRNLGRGADLVAITLDKTASDDLNKYKVYGLENGLKIGEYSQNTGENKGAFIYTLASKAPDFETDPPVVWLEADLPATDAKYLNKLAVAVTP</sequence>
<dbReference type="OrthoDB" id="1342843at2"/>
<proteinExistence type="predicted"/>
<evidence type="ECO:0000313" key="2">
    <source>
        <dbReference type="Proteomes" id="UP000318833"/>
    </source>
</evidence>